<dbReference type="SMART" id="SM00530">
    <property type="entry name" value="HTH_XRE"/>
    <property type="match status" value="1"/>
</dbReference>
<dbReference type="Proteomes" id="UP000429211">
    <property type="component" value="Unassembled WGS sequence"/>
</dbReference>
<dbReference type="SUPFAM" id="SSF47413">
    <property type="entry name" value="lambda repressor-like DNA-binding domains"/>
    <property type="match status" value="1"/>
</dbReference>
<dbReference type="Pfam" id="PF08667">
    <property type="entry name" value="BetR"/>
    <property type="match status" value="1"/>
</dbReference>
<accession>A0A7J5TGN8</accession>
<dbReference type="PROSITE" id="PS50943">
    <property type="entry name" value="HTH_CROC1"/>
    <property type="match status" value="1"/>
</dbReference>
<evidence type="ECO:0000313" key="2">
    <source>
        <dbReference type="EMBL" id="KAB7459536.1"/>
    </source>
</evidence>
<gene>
    <name evidence="2" type="ORF">GBB04_09975</name>
</gene>
<proteinExistence type="predicted"/>
<evidence type="ECO:0000313" key="3">
    <source>
        <dbReference type="Proteomes" id="UP000429211"/>
    </source>
</evidence>
<dbReference type="InterPro" id="IPR013975">
    <property type="entry name" value="Tscrpt_reg_BetR_N"/>
</dbReference>
<dbReference type="Gene3D" id="1.10.260.40">
    <property type="entry name" value="lambda repressor-like DNA-binding domains"/>
    <property type="match status" value="1"/>
</dbReference>
<dbReference type="InterPro" id="IPR010982">
    <property type="entry name" value="Lambda_DNA-bd_dom_sf"/>
</dbReference>
<reference evidence="2 3" key="1">
    <citation type="journal article" date="2019" name="Nat. Med.">
        <title>A library of human gut bacterial isolates paired with longitudinal multiomics data enables mechanistic microbiome research.</title>
        <authorList>
            <person name="Poyet M."/>
            <person name="Groussin M."/>
            <person name="Gibbons S.M."/>
            <person name="Avila-Pacheco J."/>
            <person name="Jiang X."/>
            <person name="Kearney S.M."/>
            <person name="Perrotta A.R."/>
            <person name="Berdy B."/>
            <person name="Zhao S."/>
            <person name="Lieberman T.D."/>
            <person name="Swanson P.K."/>
            <person name="Smith M."/>
            <person name="Roesemann S."/>
            <person name="Alexander J.E."/>
            <person name="Rich S.A."/>
            <person name="Livny J."/>
            <person name="Vlamakis H."/>
            <person name="Clish C."/>
            <person name="Bullock K."/>
            <person name="Deik A."/>
            <person name="Scott J."/>
            <person name="Pierce K.A."/>
            <person name="Xavier R.J."/>
            <person name="Alm E.J."/>
        </authorList>
    </citation>
    <scope>NUCLEOTIDE SEQUENCE [LARGE SCALE GENOMIC DNA]</scope>
    <source>
        <strain evidence="2 3">BIOML-A2</strain>
    </source>
</reference>
<feature type="domain" description="HTH cro/C1-type" evidence="1">
    <location>
        <begin position="27"/>
        <end position="81"/>
    </location>
</feature>
<comment type="caution">
    <text evidence="2">The sequence shown here is derived from an EMBL/GenBank/DDBJ whole genome shotgun (WGS) entry which is preliminary data.</text>
</comment>
<dbReference type="GO" id="GO:0003677">
    <property type="term" value="F:DNA binding"/>
    <property type="evidence" value="ECO:0007669"/>
    <property type="project" value="InterPro"/>
</dbReference>
<dbReference type="InterPro" id="IPR001387">
    <property type="entry name" value="Cro/C1-type_HTH"/>
</dbReference>
<protein>
    <submittedName>
        <fullName evidence="2">Helix-turn-helix transcriptional regulator</fullName>
    </submittedName>
</protein>
<dbReference type="EMBL" id="WDPD01000014">
    <property type="protein sequence ID" value="KAB7459536.1"/>
    <property type="molecule type" value="Genomic_DNA"/>
</dbReference>
<organism evidence="2 3">
    <name type="scientific">Bifidobacterium dentium</name>
    <dbReference type="NCBI Taxonomy" id="1689"/>
    <lineage>
        <taxon>Bacteria</taxon>
        <taxon>Bacillati</taxon>
        <taxon>Actinomycetota</taxon>
        <taxon>Actinomycetes</taxon>
        <taxon>Bifidobacteriales</taxon>
        <taxon>Bifidobacteriaceae</taxon>
        <taxon>Bifidobacterium</taxon>
    </lineage>
</organism>
<dbReference type="AlphaFoldDB" id="A0A7J5TGN8"/>
<evidence type="ECO:0000259" key="1">
    <source>
        <dbReference type="PROSITE" id="PS50943"/>
    </source>
</evidence>
<sequence>MKESKNMIQSNGASNEVPLQDVFMHNLRIALASENKNRQQLADSMNISKSSLSQKFSGKIRWTLEDIEKAAEFLKVNPATLLVAGHGFEPWTSGS</sequence>
<name>A0A7J5TGN8_9BIFI</name>
<dbReference type="CDD" id="cd00093">
    <property type="entry name" value="HTH_XRE"/>
    <property type="match status" value="1"/>
</dbReference>